<evidence type="ECO:0000256" key="2">
    <source>
        <dbReference type="ARBA" id="ARBA00022679"/>
    </source>
</evidence>
<name>A0A7Z0MP17_9GAMM</name>
<keyword evidence="2 6" id="KW-0808">Transferase</keyword>
<reference evidence="6 7" key="1">
    <citation type="submission" date="2020-05" db="EMBL/GenBank/DDBJ databases">
        <title>Horizontal transmission and recombination maintain forever young bacterial symbiont genomes.</title>
        <authorList>
            <person name="Russell S.L."/>
            <person name="Pepper-Tunick E."/>
            <person name="Svedberg J."/>
            <person name="Byrne A."/>
            <person name="Ruelas Castillo J."/>
            <person name="Vollmers C."/>
            <person name="Beinart R.A."/>
            <person name="Corbett-Detig R."/>
        </authorList>
    </citation>
    <scope>NUCLEOTIDE SEQUENCE [LARGE SCALE GENOMIC DNA]</scope>
    <source>
        <strain evidence="6">4727-3</strain>
    </source>
</reference>
<dbReference type="Gene3D" id="3.40.50.150">
    <property type="entry name" value="Vaccinia Virus protein VP39"/>
    <property type="match status" value="1"/>
</dbReference>
<evidence type="ECO:0000256" key="1">
    <source>
        <dbReference type="ARBA" id="ARBA00022603"/>
    </source>
</evidence>
<sequence>MMEETYPLAQVADILSIPKAILHKWEKNGKLIPSLNSRTGEKEYTKTQLEVFEPARAMYNTQWDKEQKISPVKTYNGIELFAGAGGLALGLEKAGMHSLMLNEIDKQA</sequence>
<comment type="catalytic activity">
    <reaction evidence="4">
        <text>a 2'-deoxycytidine in DNA + S-adenosyl-L-methionine = a 5-methyl-2'-deoxycytidine in DNA + S-adenosyl-L-homocysteine + H(+)</text>
        <dbReference type="Rhea" id="RHEA:13681"/>
        <dbReference type="Rhea" id="RHEA-COMP:11369"/>
        <dbReference type="Rhea" id="RHEA-COMP:11370"/>
        <dbReference type="ChEBI" id="CHEBI:15378"/>
        <dbReference type="ChEBI" id="CHEBI:57856"/>
        <dbReference type="ChEBI" id="CHEBI:59789"/>
        <dbReference type="ChEBI" id="CHEBI:85452"/>
        <dbReference type="ChEBI" id="CHEBI:85454"/>
        <dbReference type="EC" id="2.1.1.37"/>
    </reaction>
</comment>
<evidence type="ECO:0000256" key="4">
    <source>
        <dbReference type="ARBA" id="ARBA00047422"/>
    </source>
</evidence>
<accession>A0A7Z0MP17</accession>
<evidence type="ECO:0000256" key="3">
    <source>
        <dbReference type="ARBA" id="ARBA00022747"/>
    </source>
</evidence>
<keyword evidence="3" id="KW-0680">Restriction system</keyword>
<dbReference type="InterPro" id="IPR000551">
    <property type="entry name" value="MerR-type_HTH_dom"/>
</dbReference>
<keyword evidence="1 6" id="KW-0489">Methyltransferase</keyword>
<dbReference type="EMBL" id="JACCHS010000059">
    <property type="protein sequence ID" value="NYT46940.1"/>
    <property type="molecule type" value="Genomic_DNA"/>
</dbReference>
<dbReference type="InterPro" id="IPR001525">
    <property type="entry name" value="C5_MeTfrase"/>
</dbReference>
<dbReference type="SUPFAM" id="SSF53335">
    <property type="entry name" value="S-adenosyl-L-methionine-dependent methyltransferases"/>
    <property type="match status" value="1"/>
</dbReference>
<dbReference type="Gene3D" id="1.10.1660.10">
    <property type="match status" value="1"/>
</dbReference>
<dbReference type="AlphaFoldDB" id="A0A7Z0MP17"/>
<evidence type="ECO:0000259" key="5">
    <source>
        <dbReference type="Pfam" id="PF13411"/>
    </source>
</evidence>
<dbReference type="Proteomes" id="UP000537890">
    <property type="component" value="Unassembled WGS sequence"/>
</dbReference>
<feature type="domain" description="HTH merR-type" evidence="5">
    <location>
        <begin position="6"/>
        <end position="56"/>
    </location>
</feature>
<dbReference type="SUPFAM" id="SSF46955">
    <property type="entry name" value="Putative DNA-binding domain"/>
    <property type="match status" value="1"/>
</dbReference>
<comment type="caution">
    <text evidence="6">The sequence shown here is derived from an EMBL/GenBank/DDBJ whole genome shotgun (WGS) entry which is preliminary data.</text>
</comment>
<dbReference type="InterPro" id="IPR009061">
    <property type="entry name" value="DNA-bd_dom_put_sf"/>
</dbReference>
<dbReference type="InterPro" id="IPR029063">
    <property type="entry name" value="SAM-dependent_MTases_sf"/>
</dbReference>
<dbReference type="GO" id="GO:0009307">
    <property type="term" value="P:DNA restriction-modification system"/>
    <property type="evidence" value="ECO:0007669"/>
    <property type="project" value="UniProtKB-KW"/>
</dbReference>
<dbReference type="GO" id="GO:0003886">
    <property type="term" value="F:DNA (cytosine-5-)-methyltransferase activity"/>
    <property type="evidence" value="ECO:0007669"/>
    <property type="project" value="UniProtKB-EC"/>
</dbReference>
<evidence type="ECO:0000313" key="6">
    <source>
        <dbReference type="EMBL" id="NYT46940.1"/>
    </source>
</evidence>
<dbReference type="GO" id="GO:0006355">
    <property type="term" value="P:regulation of DNA-templated transcription"/>
    <property type="evidence" value="ECO:0007669"/>
    <property type="project" value="InterPro"/>
</dbReference>
<dbReference type="Pfam" id="PF13411">
    <property type="entry name" value="MerR_1"/>
    <property type="match status" value="1"/>
</dbReference>
<dbReference type="GO" id="GO:0003677">
    <property type="term" value="F:DNA binding"/>
    <property type="evidence" value="ECO:0007669"/>
    <property type="project" value="InterPro"/>
</dbReference>
<proteinExistence type="predicted"/>
<dbReference type="Pfam" id="PF00145">
    <property type="entry name" value="DNA_methylase"/>
    <property type="match status" value="1"/>
</dbReference>
<evidence type="ECO:0000313" key="7">
    <source>
        <dbReference type="Proteomes" id="UP000537890"/>
    </source>
</evidence>
<gene>
    <name evidence="6" type="ORF">H0A75_04260</name>
</gene>
<protein>
    <submittedName>
        <fullName evidence="6">DNA cytosine methyltransferase</fullName>
    </submittedName>
</protein>
<dbReference type="GO" id="GO:0032259">
    <property type="term" value="P:methylation"/>
    <property type="evidence" value="ECO:0007669"/>
    <property type="project" value="UniProtKB-KW"/>
</dbReference>
<organism evidence="6 7">
    <name type="scientific">Candidatus Methanofishera endochildressiae</name>
    <dbReference type="NCBI Taxonomy" id="2738884"/>
    <lineage>
        <taxon>Bacteria</taxon>
        <taxon>Pseudomonadati</taxon>
        <taxon>Pseudomonadota</taxon>
        <taxon>Gammaproteobacteria</taxon>
        <taxon>Candidatus Methanofishera</taxon>
    </lineage>
</organism>